<keyword evidence="5 7" id="KW-0418">Kinase</keyword>
<dbReference type="InterPro" id="IPR003594">
    <property type="entry name" value="HATPase_dom"/>
</dbReference>
<name>A0ABV4TJG4_9FLAO</name>
<dbReference type="SMART" id="SM00387">
    <property type="entry name" value="HATPase_c"/>
    <property type="match status" value="1"/>
</dbReference>
<keyword evidence="4" id="KW-0808">Transferase</keyword>
<dbReference type="GO" id="GO:0016301">
    <property type="term" value="F:kinase activity"/>
    <property type="evidence" value="ECO:0007669"/>
    <property type="project" value="UniProtKB-KW"/>
</dbReference>
<dbReference type="Pfam" id="PF02518">
    <property type="entry name" value="HATPase_c"/>
    <property type="match status" value="1"/>
</dbReference>
<gene>
    <name evidence="7" type="ORF">AAGV33_07345</name>
</gene>
<dbReference type="InterPro" id="IPR036890">
    <property type="entry name" value="HATPase_C_sf"/>
</dbReference>
<dbReference type="PRINTS" id="PR00344">
    <property type="entry name" value="BCTRLSENSOR"/>
</dbReference>
<evidence type="ECO:0000256" key="1">
    <source>
        <dbReference type="ARBA" id="ARBA00000085"/>
    </source>
</evidence>
<dbReference type="PROSITE" id="PS50109">
    <property type="entry name" value="HIS_KIN"/>
    <property type="match status" value="1"/>
</dbReference>
<sequence>MKSHFHNSYDTKNPNDFQEKLFKDLSEEMFIFKLSPDNDFHKLFIDKSICKTFELPNNLISDTILPLFYNRIYKEDRIKVLRLFIQLQTTEEKAEIEFRSLLPKKGLSIFKAYIKTKLEANGSTIFYVTFFRITSIERNKLEDTISNNLISTATALKKEKELELFQTLKLYREHNNRLLNFSHITSHNLNTHSGNIKLLLDMIDTEENAQTRKEYLNHLRTVSNDLNETIADLSQIVTIQNNRNVIKEPLDLNSYLDKNSTLINNYGFENKITIVNKVPKGSIINFNSAYLASVLLNFSTNAVKYAHPDRFPIITFEFFIENQKKVLTITDNGLGIDLEKHGNLLFGMYKTFHKHKNANGIGLYITKNQIESMNGIITVESKVGEGTTFKITFSD</sequence>
<evidence type="ECO:0000256" key="5">
    <source>
        <dbReference type="ARBA" id="ARBA00022777"/>
    </source>
</evidence>
<evidence type="ECO:0000259" key="6">
    <source>
        <dbReference type="PROSITE" id="PS50109"/>
    </source>
</evidence>
<accession>A0ABV4TJG4</accession>
<feature type="domain" description="Histidine kinase" evidence="6">
    <location>
        <begin position="184"/>
        <end position="395"/>
    </location>
</feature>
<reference evidence="7 8" key="1">
    <citation type="submission" date="2024-04" db="EMBL/GenBank/DDBJ databases">
        <title>New Clade of Flavobacterium.</title>
        <authorList>
            <person name="Matos L."/>
            <person name="Proenca D.N."/>
            <person name="Fransisco R.M."/>
            <person name="Chung A.P."/>
            <person name="Maccario L."/>
            <person name="Sorensen S.J."/>
            <person name="Morais P.V."/>
        </authorList>
    </citation>
    <scope>NUCLEOTIDE SEQUENCE [LARGE SCALE GENOMIC DNA]</scope>
    <source>
        <strain evidence="7 8">FBOR7N2.3</strain>
    </source>
</reference>
<organism evidence="7 8">
    <name type="scientific">Flavobacterium magnesitis</name>
    <dbReference type="NCBI Taxonomy" id="3138077"/>
    <lineage>
        <taxon>Bacteria</taxon>
        <taxon>Pseudomonadati</taxon>
        <taxon>Bacteroidota</taxon>
        <taxon>Flavobacteriia</taxon>
        <taxon>Flavobacteriales</taxon>
        <taxon>Flavobacteriaceae</taxon>
        <taxon>Flavobacterium</taxon>
    </lineage>
</organism>
<dbReference type="RefSeq" id="WP_373391323.1">
    <property type="nucleotide sequence ID" value="NZ_JBCFQK010000008.1"/>
</dbReference>
<evidence type="ECO:0000256" key="4">
    <source>
        <dbReference type="ARBA" id="ARBA00022679"/>
    </source>
</evidence>
<dbReference type="EMBL" id="JBCFQK010000008">
    <property type="protein sequence ID" value="MFA9194218.1"/>
    <property type="molecule type" value="Genomic_DNA"/>
</dbReference>
<protein>
    <recommendedName>
        <fullName evidence="2">histidine kinase</fullName>
        <ecNumber evidence="2">2.7.13.3</ecNumber>
    </recommendedName>
</protein>
<dbReference type="PANTHER" id="PTHR43304:SF1">
    <property type="entry name" value="PAC DOMAIN-CONTAINING PROTEIN"/>
    <property type="match status" value="1"/>
</dbReference>
<dbReference type="Gene3D" id="3.30.565.10">
    <property type="entry name" value="Histidine kinase-like ATPase, C-terminal domain"/>
    <property type="match status" value="1"/>
</dbReference>
<dbReference type="EC" id="2.7.13.3" evidence="2"/>
<evidence type="ECO:0000256" key="2">
    <source>
        <dbReference type="ARBA" id="ARBA00012438"/>
    </source>
</evidence>
<comment type="caution">
    <text evidence="7">The sequence shown here is derived from an EMBL/GenBank/DDBJ whole genome shotgun (WGS) entry which is preliminary data.</text>
</comment>
<dbReference type="SUPFAM" id="SSF55874">
    <property type="entry name" value="ATPase domain of HSP90 chaperone/DNA topoisomerase II/histidine kinase"/>
    <property type="match status" value="1"/>
</dbReference>
<keyword evidence="3" id="KW-0597">Phosphoprotein</keyword>
<evidence type="ECO:0000256" key="3">
    <source>
        <dbReference type="ARBA" id="ARBA00022553"/>
    </source>
</evidence>
<evidence type="ECO:0000313" key="8">
    <source>
        <dbReference type="Proteomes" id="UP001574170"/>
    </source>
</evidence>
<dbReference type="InterPro" id="IPR052162">
    <property type="entry name" value="Sensor_kinase/Photoreceptor"/>
</dbReference>
<dbReference type="Proteomes" id="UP001574170">
    <property type="component" value="Unassembled WGS sequence"/>
</dbReference>
<proteinExistence type="predicted"/>
<evidence type="ECO:0000313" key="7">
    <source>
        <dbReference type="EMBL" id="MFA9194218.1"/>
    </source>
</evidence>
<dbReference type="InterPro" id="IPR005467">
    <property type="entry name" value="His_kinase_dom"/>
</dbReference>
<keyword evidence="8" id="KW-1185">Reference proteome</keyword>
<dbReference type="PANTHER" id="PTHR43304">
    <property type="entry name" value="PHYTOCHROME-LIKE PROTEIN CPH1"/>
    <property type="match status" value="1"/>
</dbReference>
<comment type="catalytic activity">
    <reaction evidence="1">
        <text>ATP + protein L-histidine = ADP + protein N-phospho-L-histidine.</text>
        <dbReference type="EC" id="2.7.13.3"/>
    </reaction>
</comment>
<dbReference type="InterPro" id="IPR004358">
    <property type="entry name" value="Sig_transdc_His_kin-like_C"/>
</dbReference>